<sequence length="490" mass="57018">MDNQEEVILKCYKDSEERTFKLIKYIGAGSEGFVSLYKPINWCFEVDEVAIKSQSTNIKSSAIDFYKKLMEQQLKIEKSSDEKSHIIKIYELCQNTNEKGELSEFLVIMEKGGDDLYKYQKHNKQLTFQQKVQICLQLAQGLKQLHQLDYIHRDIKPENFVLAKDGFKLIDFGLTKSINQEYMSMNVGSRLFQAPEVLVGDGNYTSSIDIWSLGCTFYEVFSDDILIKAQNYMDAFLIIRNHTENQKYLYGKIEALQIQQEWKDLIKDMLHPEPNKRITSENLVLKIQSLLNKQNNQFQPTVQNMDRFCTPQNGMVNPQTNNCIPQKKVFQTINAQTTTQNEIPQFNRIQTPNQNIINNLNGNQFHIQPNFISPSGSNVPKVLQTCNPQITTPTNNNNYIQKFDQNAFANNKQNEMYEILNQRIQKLESELQNVKQEMVDLKKEVTVLKDEKGQLLDQNTKMKAQLNKYVKQQQTSLIEFQPFLIQTQQP</sequence>
<dbReference type="InterPro" id="IPR000719">
    <property type="entry name" value="Prot_kinase_dom"/>
</dbReference>
<dbReference type="GO" id="GO:0005737">
    <property type="term" value="C:cytoplasm"/>
    <property type="evidence" value="ECO:0000318"/>
    <property type="project" value="GO_Central"/>
</dbReference>
<reference evidence="3 4" key="1">
    <citation type="journal article" date="2006" name="Nature">
        <title>Global trends of whole-genome duplications revealed by the ciliate Paramecium tetraurelia.</title>
        <authorList>
            <consortium name="Genoscope"/>
            <person name="Aury J.-M."/>
            <person name="Jaillon O."/>
            <person name="Duret L."/>
            <person name="Noel B."/>
            <person name="Jubin C."/>
            <person name="Porcel B.M."/>
            <person name="Segurens B."/>
            <person name="Daubin V."/>
            <person name="Anthouard V."/>
            <person name="Aiach N."/>
            <person name="Arnaiz O."/>
            <person name="Billaut A."/>
            <person name="Beisson J."/>
            <person name="Blanc I."/>
            <person name="Bouhouche K."/>
            <person name="Camara F."/>
            <person name="Duharcourt S."/>
            <person name="Guigo R."/>
            <person name="Gogendeau D."/>
            <person name="Katinka M."/>
            <person name="Keller A.-M."/>
            <person name="Kissmehl R."/>
            <person name="Klotz C."/>
            <person name="Koll F."/>
            <person name="Le Moue A."/>
            <person name="Lepere C."/>
            <person name="Malinsky S."/>
            <person name="Nowacki M."/>
            <person name="Nowak J.K."/>
            <person name="Plattner H."/>
            <person name="Poulain J."/>
            <person name="Ruiz F."/>
            <person name="Serrano V."/>
            <person name="Zagulski M."/>
            <person name="Dessen P."/>
            <person name="Betermier M."/>
            <person name="Weissenbach J."/>
            <person name="Scarpelli C."/>
            <person name="Schachter V."/>
            <person name="Sperling L."/>
            <person name="Meyer E."/>
            <person name="Cohen J."/>
            <person name="Wincker P."/>
        </authorList>
    </citation>
    <scope>NUCLEOTIDE SEQUENCE [LARGE SCALE GENOMIC DNA]</scope>
    <source>
        <strain evidence="3 4">Stock d4-2</strain>
    </source>
</reference>
<dbReference type="GO" id="GO:0004674">
    <property type="term" value="F:protein serine/threonine kinase activity"/>
    <property type="evidence" value="ECO:0000318"/>
    <property type="project" value="GO_Central"/>
</dbReference>
<dbReference type="GeneID" id="5023533"/>
<keyword evidence="4" id="KW-1185">Reference proteome</keyword>
<dbReference type="InParanoid" id="A0CHT4"/>
<dbReference type="KEGG" id="ptm:GSPATT00038453001"/>
<name>A0CHT4_PARTE</name>
<dbReference type="RefSeq" id="XP_001437748.1">
    <property type="nucleotide sequence ID" value="XM_001437711.1"/>
</dbReference>
<dbReference type="GO" id="GO:0005634">
    <property type="term" value="C:nucleus"/>
    <property type="evidence" value="ECO:0000318"/>
    <property type="project" value="GO_Central"/>
</dbReference>
<dbReference type="GO" id="GO:0005524">
    <property type="term" value="F:ATP binding"/>
    <property type="evidence" value="ECO:0007669"/>
    <property type="project" value="InterPro"/>
</dbReference>
<dbReference type="SMART" id="SM00220">
    <property type="entry name" value="S_TKc"/>
    <property type="match status" value="1"/>
</dbReference>
<feature type="domain" description="Protein kinase" evidence="2">
    <location>
        <begin position="20"/>
        <end position="291"/>
    </location>
</feature>
<dbReference type="STRING" id="5888.A0CHT4"/>
<evidence type="ECO:0000313" key="3">
    <source>
        <dbReference type="EMBL" id="CAK70351.1"/>
    </source>
</evidence>
<dbReference type="PANTHER" id="PTHR44167:SF24">
    <property type="entry name" value="SERINE_THREONINE-PROTEIN KINASE CHK2"/>
    <property type="match status" value="1"/>
</dbReference>
<evidence type="ECO:0000259" key="2">
    <source>
        <dbReference type="PROSITE" id="PS50011"/>
    </source>
</evidence>
<protein>
    <recommendedName>
        <fullName evidence="2">Protein kinase domain-containing protein</fullName>
    </recommendedName>
</protein>
<keyword evidence="1" id="KW-0175">Coiled coil</keyword>
<gene>
    <name evidence="3" type="ORF">GSPATT00038453001</name>
</gene>
<organism evidence="3 4">
    <name type="scientific">Paramecium tetraurelia</name>
    <dbReference type="NCBI Taxonomy" id="5888"/>
    <lineage>
        <taxon>Eukaryota</taxon>
        <taxon>Sar</taxon>
        <taxon>Alveolata</taxon>
        <taxon>Ciliophora</taxon>
        <taxon>Intramacronucleata</taxon>
        <taxon>Oligohymenophorea</taxon>
        <taxon>Peniculida</taxon>
        <taxon>Parameciidae</taxon>
        <taxon>Paramecium</taxon>
    </lineage>
</organism>
<dbReference type="Gene3D" id="1.10.510.10">
    <property type="entry name" value="Transferase(Phosphotransferase) domain 1"/>
    <property type="match status" value="1"/>
</dbReference>
<feature type="coiled-coil region" evidence="1">
    <location>
        <begin position="410"/>
        <end position="458"/>
    </location>
</feature>
<dbReference type="PROSITE" id="PS00108">
    <property type="entry name" value="PROTEIN_KINASE_ST"/>
    <property type="match status" value="1"/>
</dbReference>
<dbReference type="GO" id="GO:0035556">
    <property type="term" value="P:intracellular signal transduction"/>
    <property type="evidence" value="ECO:0000318"/>
    <property type="project" value="GO_Central"/>
</dbReference>
<dbReference type="AlphaFoldDB" id="A0CHT4"/>
<dbReference type="OrthoDB" id="309895at2759"/>
<dbReference type="Proteomes" id="UP000000600">
    <property type="component" value="Unassembled WGS sequence"/>
</dbReference>
<dbReference type="InterPro" id="IPR011009">
    <property type="entry name" value="Kinase-like_dom_sf"/>
</dbReference>
<dbReference type="HOGENOM" id="CLU_557212_0_0_1"/>
<dbReference type="OMA" id="WCFEVDE"/>
<dbReference type="PROSITE" id="PS50011">
    <property type="entry name" value="PROTEIN_KINASE_DOM"/>
    <property type="match status" value="1"/>
</dbReference>
<dbReference type="PANTHER" id="PTHR44167">
    <property type="entry name" value="OVARIAN-SPECIFIC SERINE/THREONINE-PROTEIN KINASE LOK-RELATED"/>
    <property type="match status" value="1"/>
</dbReference>
<dbReference type="Pfam" id="PF00069">
    <property type="entry name" value="Pkinase"/>
    <property type="match status" value="1"/>
</dbReference>
<dbReference type="eggNOG" id="KOG0660">
    <property type="taxonomic scope" value="Eukaryota"/>
</dbReference>
<proteinExistence type="predicted"/>
<accession>A0CHT4</accession>
<dbReference type="EMBL" id="CT868079">
    <property type="protein sequence ID" value="CAK70351.1"/>
    <property type="molecule type" value="Genomic_DNA"/>
</dbReference>
<dbReference type="SUPFAM" id="SSF56112">
    <property type="entry name" value="Protein kinase-like (PK-like)"/>
    <property type="match status" value="1"/>
</dbReference>
<evidence type="ECO:0000256" key="1">
    <source>
        <dbReference type="SAM" id="Coils"/>
    </source>
</evidence>
<evidence type="ECO:0000313" key="4">
    <source>
        <dbReference type="Proteomes" id="UP000000600"/>
    </source>
</evidence>
<dbReference type="InterPro" id="IPR008271">
    <property type="entry name" value="Ser/Thr_kinase_AS"/>
</dbReference>